<feature type="chain" id="PRO_5045127947" description="DUF4362 domain-containing protein" evidence="1">
    <location>
        <begin position="25"/>
        <end position="147"/>
    </location>
</feature>
<dbReference type="Pfam" id="PF14275">
    <property type="entry name" value="DUF4362"/>
    <property type="match status" value="1"/>
</dbReference>
<keyword evidence="1" id="KW-0732">Signal</keyword>
<dbReference type="InterPro" id="IPR025372">
    <property type="entry name" value="DUF4362"/>
</dbReference>
<comment type="caution">
    <text evidence="2">The sequence shown here is derived from an EMBL/GenBank/DDBJ whole genome shotgun (WGS) entry which is preliminary data.</text>
</comment>
<name>A0ABS4IP56_9BACL</name>
<gene>
    <name evidence="2" type="ORF">J2Z66_000943</name>
</gene>
<dbReference type="RefSeq" id="WP_209970167.1">
    <property type="nucleotide sequence ID" value="NZ_JAGGLB010000002.1"/>
</dbReference>
<organism evidence="2 3">
    <name type="scientific">Paenibacillus eucommiae</name>
    <dbReference type="NCBI Taxonomy" id="1355755"/>
    <lineage>
        <taxon>Bacteria</taxon>
        <taxon>Bacillati</taxon>
        <taxon>Bacillota</taxon>
        <taxon>Bacilli</taxon>
        <taxon>Bacillales</taxon>
        <taxon>Paenibacillaceae</taxon>
        <taxon>Paenibacillus</taxon>
    </lineage>
</organism>
<evidence type="ECO:0008006" key="4">
    <source>
        <dbReference type="Google" id="ProtNLM"/>
    </source>
</evidence>
<evidence type="ECO:0000313" key="3">
    <source>
        <dbReference type="Proteomes" id="UP001519287"/>
    </source>
</evidence>
<feature type="signal peptide" evidence="1">
    <location>
        <begin position="1"/>
        <end position="24"/>
    </location>
</feature>
<dbReference type="PROSITE" id="PS51257">
    <property type="entry name" value="PROKAR_LIPOPROTEIN"/>
    <property type="match status" value="1"/>
</dbReference>
<evidence type="ECO:0000313" key="2">
    <source>
        <dbReference type="EMBL" id="MBP1989348.1"/>
    </source>
</evidence>
<protein>
    <recommendedName>
        <fullName evidence="4">DUF4362 domain-containing protein</fullName>
    </recommendedName>
</protein>
<keyword evidence="3" id="KW-1185">Reference proteome</keyword>
<accession>A0ABS4IP56</accession>
<sequence>MHVRFVFLILLCSALLTSCNSVYDYETAIKNGDIVDLHGNMNNMERLDTFKTNMNLQKKDKVRITRFTIEGDPIFYNLAYNGTDIKLTYDNSKDKHGKKRIRSTNCKSLFIGKSDAGEAYKLEGCYGDHKDLGESFELPIGIIKGLN</sequence>
<dbReference type="Proteomes" id="UP001519287">
    <property type="component" value="Unassembled WGS sequence"/>
</dbReference>
<evidence type="ECO:0000256" key="1">
    <source>
        <dbReference type="SAM" id="SignalP"/>
    </source>
</evidence>
<reference evidence="2 3" key="1">
    <citation type="submission" date="2021-03" db="EMBL/GenBank/DDBJ databases">
        <title>Genomic Encyclopedia of Type Strains, Phase IV (KMG-IV): sequencing the most valuable type-strain genomes for metagenomic binning, comparative biology and taxonomic classification.</title>
        <authorList>
            <person name="Goeker M."/>
        </authorList>
    </citation>
    <scope>NUCLEOTIDE SEQUENCE [LARGE SCALE GENOMIC DNA]</scope>
    <source>
        <strain evidence="2 3">DSM 26048</strain>
    </source>
</reference>
<proteinExistence type="predicted"/>
<dbReference type="EMBL" id="JAGGLB010000002">
    <property type="protein sequence ID" value="MBP1989348.1"/>
    <property type="molecule type" value="Genomic_DNA"/>
</dbReference>